<dbReference type="Proteomes" id="UP000693970">
    <property type="component" value="Unassembled WGS sequence"/>
</dbReference>
<comment type="caution">
    <text evidence="8">The sequence shown here is derived from an EMBL/GenBank/DDBJ whole genome shotgun (WGS) entry which is preliminary data.</text>
</comment>
<dbReference type="EMBL" id="JAGRRH010000021">
    <property type="protein sequence ID" value="KAG7346212.1"/>
    <property type="molecule type" value="Genomic_DNA"/>
</dbReference>
<evidence type="ECO:0000256" key="3">
    <source>
        <dbReference type="ARBA" id="ARBA00022801"/>
    </source>
</evidence>
<dbReference type="GO" id="GO:0005634">
    <property type="term" value="C:nucleus"/>
    <property type="evidence" value="ECO:0007669"/>
    <property type="project" value="UniProtKB-SubCell"/>
</dbReference>
<reference evidence="8" key="2">
    <citation type="submission" date="2021-04" db="EMBL/GenBank/DDBJ databases">
        <authorList>
            <person name="Podell S."/>
        </authorList>
    </citation>
    <scope>NUCLEOTIDE SEQUENCE</scope>
    <source>
        <strain evidence="8">Hildebrandi</strain>
    </source>
</reference>
<feature type="compositionally biased region" description="Low complexity" evidence="6">
    <location>
        <begin position="23"/>
        <end position="41"/>
    </location>
</feature>
<proteinExistence type="predicted"/>
<dbReference type="AlphaFoldDB" id="A0A9K3PFY7"/>
<dbReference type="PANTHER" id="PTHR12801:SF45">
    <property type="entry name" value="RNA EXONUCLEASE 4"/>
    <property type="match status" value="1"/>
</dbReference>
<dbReference type="Pfam" id="PF00929">
    <property type="entry name" value="RNase_T"/>
    <property type="match status" value="1"/>
</dbReference>
<evidence type="ECO:0000256" key="5">
    <source>
        <dbReference type="ARBA" id="ARBA00023242"/>
    </source>
</evidence>
<dbReference type="PANTHER" id="PTHR12801">
    <property type="entry name" value="RNA EXONUCLEASE REXO1 / RECO3 FAMILY MEMBER-RELATED"/>
    <property type="match status" value="1"/>
</dbReference>
<feature type="region of interest" description="Disordered" evidence="6">
    <location>
        <begin position="85"/>
        <end position="107"/>
    </location>
</feature>
<accession>A0A9K3PFY7</accession>
<reference evidence="8" key="1">
    <citation type="journal article" date="2021" name="Sci. Rep.">
        <title>Diploid genomic architecture of Nitzschia inconspicua, an elite biomass production diatom.</title>
        <authorList>
            <person name="Oliver A."/>
            <person name="Podell S."/>
            <person name="Pinowska A."/>
            <person name="Traller J.C."/>
            <person name="Smith S.R."/>
            <person name="McClure R."/>
            <person name="Beliaev A."/>
            <person name="Bohutskyi P."/>
            <person name="Hill E.A."/>
            <person name="Rabines A."/>
            <person name="Zheng H."/>
            <person name="Allen L.Z."/>
            <person name="Kuo A."/>
            <person name="Grigoriev I.V."/>
            <person name="Allen A.E."/>
            <person name="Hazlebeck D."/>
            <person name="Allen E.E."/>
        </authorList>
    </citation>
    <scope>NUCLEOTIDE SEQUENCE</scope>
    <source>
        <strain evidence="8">Hildebrandi</strain>
    </source>
</reference>
<keyword evidence="3" id="KW-0378">Hydrolase</keyword>
<keyword evidence="5" id="KW-0539">Nucleus</keyword>
<organism evidence="8 9">
    <name type="scientific">Nitzschia inconspicua</name>
    <dbReference type="NCBI Taxonomy" id="303405"/>
    <lineage>
        <taxon>Eukaryota</taxon>
        <taxon>Sar</taxon>
        <taxon>Stramenopiles</taxon>
        <taxon>Ochrophyta</taxon>
        <taxon>Bacillariophyta</taxon>
        <taxon>Bacillariophyceae</taxon>
        <taxon>Bacillariophycidae</taxon>
        <taxon>Bacillariales</taxon>
        <taxon>Bacillariaceae</taxon>
        <taxon>Nitzschia</taxon>
    </lineage>
</organism>
<evidence type="ECO:0000256" key="4">
    <source>
        <dbReference type="ARBA" id="ARBA00022839"/>
    </source>
</evidence>
<gene>
    <name evidence="8" type="ORF">IV203_005280</name>
</gene>
<feature type="compositionally biased region" description="Low complexity" evidence="6">
    <location>
        <begin position="85"/>
        <end position="101"/>
    </location>
</feature>
<keyword evidence="2" id="KW-0540">Nuclease</keyword>
<evidence type="ECO:0000313" key="8">
    <source>
        <dbReference type="EMBL" id="KAG7346212.1"/>
    </source>
</evidence>
<sequence length="311" mass="35106">MRIAPYNPSLKQNSSGSSGNGYNGSYSYGGRSNSNRTGSSSAFYSNHHKHQPYQMYEYPPLSSSPTTVPTNLAASNTKHALIISPSSSFDDGSSTSSSSTTQHYNAKQSSNRFMAHRCVALDCEMVGVGPSGNISVLARVSVVDWYGRKIYDAFVHVEEKVTDYRTHVSGVTEQDVKGSKALNFGIVRKQVKQLLKNKIIVGHGLENDLRALKIEQDFPWYNIRDSATQYQPYLRQDQFGQWRSRRLRDLAWYHLGIVIQQEGKPHDSLEDARAAMALYRHAQPNWDYEMDCRRRNMFAGISFGSPKHMTF</sequence>
<evidence type="ECO:0000313" key="9">
    <source>
        <dbReference type="Proteomes" id="UP000693970"/>
    </source>
</evidence>
<keyword evidence="9" id="KW-1185">Reference proteome</keyword>
<dbReference type="InterPro" id="IPR037431">
    <property type="entry name" value="REX4_DEDDh_dom"/>
</dbReference>
<evidence type="ECO:0000256" key="6">
    <source>
        <dbReference type="SAM" id="MobiDB-lite"/>
    </source>
</evidence>
<dbReference type="GO" id="GO:0006364">
    <property type="term" value="P:rRNA processing"/>
    <property type="evidence" value="ECO:0007669"/>
    <property type="project" value="InterPro"/>
</dbReference>
<dbReference type="GO" id="GO:0008408">
    <property type="term" value="F:3'-5' exonuclease activity"/>
    <property type="evidence" value="ECO:0007669"/>
    <property type="project" value="InterPro"/>
</dbReference>
<evidence type="ECO:0000256" key="1">
    <source>
        <dbReference type="ARBA" id="ARBA00004123"/>
    </source>
</evidence>
<feature type="region of interest" description="Disordered" evidence="6">
    <location>
        <begin position="1"/>
        <end position="45"/>
    </location>
</feature>
<comment type="subcellular location">
    <subcellularLocation>
        <location evidence="1">Nucleus</location>
    </subcellularLocation>
</comment>
<protein>
    <submittedName>
        <fullName evidence="8">Exonuclease</fullName>
    </submittedName>
</protein>
<dbReference type="InterPro" id="IPR047021">
    <property type="entry name" value="REXO1/3/4-like"/>
</dbReference>
<evidence type="ECO:0000256" key="2">
    <source>
        <dbReference type="ARBA" id="ARBA00022722"/>
    </source>
</evidence>
<name>A0A9K3PFY7_9STRA</name>
<evidence type="ECO:0000259" key="7">
    <source>
        <dbReference type="SMART" id="SM00479"/>
    </source>
</evidence>
<dbReference type="InterPro" id="IPR013520">
    <property type="entry name" value="Ribonucl_H"/>
</dbReference>
<dbReference type="CDD" id="cd06144">
    <property type="entry name" value="REX4_like"/>
    <property type="match status" value="1"/>
</dbReference>
<dbReference type="OrthoDB" id="16516at2759"/>
<dbReference type="SMART" id="SM00479">
    <property type="entry name" value="EXOIII"/>
    <property type="match status" value="1"/>
</dbReference>
<feature type="domain" description="Exonuclease" evidence="7">
    <location>
        <begin position="117"/>
        <end position="288"/>
    </location>
</feature>
<keyword evidence="4 8" id="KW-0269">Exonuclease</keyword>